<dbReference type="RefSeq" id="WP_232497364.1">
    <property type="nucleotide sequence ID" value="NZ_BAAANH010000002.1"/>
</dbReference>
<dbReference type="Proteomes" id="UP001500506">
    <property type="component" value="Unassembled WGS sequence"/>
</dbReference>
<protein>
    <recommendedName>
        <fullName evidence="1">Peptidase S11 D-alanyl-D-alanine carboxypeptidase A N-terminal domain-containing protein</fullName>
    </recommendedName>
</protein>
<dbReference type="EMBL" id="BAAANH010000002">
    <property type="protein sequence ID" value="GAA1754032.1"/>
    <property type="molecule type" value="Genomic_DNA"/>
</dbReference>
<gene>
    <name evidence="2" type="ORF">GCM10009747_09850</name>
</gene>
<dbReference type="Pfam" id="PF00768">
    <property type="entry name" value="Peptidase_S11"/>
    <property type="match status" value="1"/>
</dbReference>
<name>A0ABP4WG94_9MICO</name>
<evidence type="ECO:0000313" key="2">
    <source>
        <dbReference type="EMBL" id="GAA1754032.1"/>
    </source>
</evidence>
<dbReference type="Gene3D" id="3.40.710.10">
    <property type="entry name" value="DD-peptidase/beta-lactamase superfamily"/>
    <property type="match status" value="1"/>
</dbReference>
<accession>A0ABP4WG94</accession>
<evidence type="ECO:0000259" key="1">
    <source>
        <dbReference type="Pfam" id="PF00768"/>
    </source>
</evidence>
<comment type="caution">
    <text evidence="2">The sequence shown here is derived from an EMBL/GenBank/DDBJ whole genome shotgun (WGS) entry which is preliminary data.</text>
</comment>
<reference evidence="3" key="1">
    <citation type="journal article" date="2019" name="Int. J. Syst. Evol. Microbiol.">
        <title>The Global Catalogue of Microorganisms (GCM) 10K type strain sequencing project: providing services to taxonomists for standard genome sequencing and annotation.</title>
        <authorList>
            <consortium name="The Broad Institute Genomics Platform"/>
            <consortium name="The Broad Institute Genome Sequencing Center for Infectious Disease"/>
            <person name="Wu L."/>
            <person name="Ma J."/>
        </authorList>
    </citation>
    <scope>NUCLEOTIDE SEQUENCE [LARGE SCALE GENOMIC DNA]</scope>
    <source>
        <strain evidence="3">JCM 14319</strain>
    </source>
</reference>
<dbReference type="SUPFAM" id="SSF56601">
    <property type="entry name" value="beta-lactamase/transpeptidase-like"/>
    <property type="match status" value="1"/>
</dbReference>
<keyword evidence="3" id="KW-1185">Reference proteome</keyword>
<sequence>MNFRPGRFVGITLGAVAILAVGVYGPAMLLGPLPEPSVRLATSEGGSSDAGAAAPIALPETGASALALVSDEGDAEVLAVAGDTEPLPIGGAVKLVTVLATLESLPLPADGDGPGLRIGPADYTDYLRYQAEGSRTLQVSPGDTWSERDVVRAVLLASSNNHADTLVRWAFGSIDAYVTAANDWLAEQGFTATRVADATGLSGDNVGTAEELTRLAALVLDDPELAEIYEAPDSATLGARDVPDVVDRLGDEGVRAIARSYTDQAGVSFIYSTTVTGVEGEEPRRVIGAMTLIPDYDTLDAAVVQTKESVSAAAQPISVITAGTSYGLVESAWGDSAELIATADRTDAAWGSDPGEASVTVERFTTAPAGRVVGSVVVSTADGDLASELELSSGIGDPGPLWRLANPVALISAFVADQSS</sequence>
<proteinExistence type="predicted"/>
<organism evidence="2 3">
    <name type="scientific">Agromyces humatus</name>
    <dbReference type="NCBI Taxonomy" id="279573"/>
    <lineage>
        <taxon>Bacteria</taxon>
        <taxon>Bacillati</taxon>
        <taxon>Actinomycetota</taxon>
        <taxon>Actinomycetes</taxon>
        <taxon>Micrococcales</taxon>
        <taxon>Microbacteriaceae</taxon>
        <taxon>Agromyces</taxon>
    </lineage>
</organism>
<dbReference type="InterPro" id="IPR012338">
    <property type="entry name" value="Beta-lactam/transpept-like"/>
</dbReference>
<feature type="domain" description="Peptidase S11 D-alanyl-D-alanine carboxypeptidase A N-terminal" evidence="1">
    <location>
        <begin position="64"/>
        <end position="276"/>
    </location>
</feature>
<evidence type="ECO:0000313" key="3">
    <source>
        <dbReference type="Proteomes" id="UP001500506"/>
    </source>
</evidence>
<dbReference type="InterPro" id="IPR001967">
    <property type="entry name" value="Peptidase_S11_N"/>
</dbReference>